<dbReference type="STRING" id="109895.A0A507EAA2"/>
<dbReference type="PANTHER" id="PTHR13439:SF0">
    <property type="entry name" value="TOPOISOMERASE I DAMAGE AFFECTED PROTEIN 4"/>
    <property type="match status" value="1"/>
</dbReference>
<dbReference type="Proteomes" id="UP000318582">
    <property type="component" value="Unassembled WGS sequence"/>
</dbReference>
<dbReference type="PANTHER" id="PTHR13439">
    <property type="entry name" value="CT120 PROTEIN"/>
    <property type="match status" value="1"/>
</dbReference>
<dbReference type="Pfam" id="PF03798">
    <property type="entry name" value="TRAM_LAG1_CLN8"/>
    <property type="match status" value="1"/>
</dbReference>
<evidence type="ECO:0000256" key="2">
    <source>
        <dbReference type="ARBA" id="ARBA00022692"/>
    </source>
</evidence>
<dbReference type="EMBL" id="QEAQ01000013">
    <property type="protein sequence ID" value="TPX60726.1"/>
    <property type="molecule type" value="Genomic_DNA"/>
</dbReference>
<sequence>MLSTTLLPHSYRVAAVTNPEFAFPQLALSWTGLFFISYKCLQHVLDPLSRLSLGILPTGSSRAAIEEWANRCVSTIHAVIAFYGSIDWFVQDRHLIRDPSDYGFIRSHLCEFYMGVTFGYLFFDLLRLLYYKFVAHHNNAVASAPAASMFIHHVVIIIAYYLGVKYHYGTFYMALFLNNELTTPFLNARFLMAERGMKMTRPYALNEVAFVLGFFTSRVVGNIAVLWHMTTHLPFMWPMIESKNVPVPIYFLLPVLAYSHGLLQFYWFALLVRMAYRKLKNGQRQAQSPTLHVPMKHEFPLSRTLINRAEDDDPPIAQNLKVTKILGLPPTGLTGRTLKKLGERGAPNEKAAEVLGLREESPPATRRRRSAVPNR</sequence>
<organism evidence="9 10">
    <name type="scientific">Powellomyces hirtus</name>
    <dbReference type="NCBI Taxonomy" id="109895"/>
    <lineage>
        <taxon>Eukaryota</taxon>
        <taxon>Fungi</taxon>
        <taxon>Fungi incertae sedis</taxon>
        <taxon>Chytridiomycota</taxon>
        <taxon>Chytridiomycota incertae sedis</taxon>
        <taxon>Chytridiomycetes</taxon>
        <taxon>Spizellomycetales</taxon>
        <taxon>Powellomycetaceae</taxon>
        <taxon>Powellomyces</taxon>
    </lineage>
</organism>
<evidence type="ECO:0000256" key="4">
    <source>
        <dbReference type="ARBA" id="ARBA00023136"/>
    </source>
</evidence>
<evidence type="ECO:0000256" key="7">
    <source>
        <dbReference type="SAM" id="Phobius"/>
    </source>
</evidence>
<feature type="compositionally biased region" description="Basic residues" evidence="6">
    <location>
        <begin position="365"/>
        <end position="375"/>
    </location>
</feature>
<dbReference type="GO" id="GO:0005783">
    <property type="term" value="C:endoplasmic reticulum"/>
    <property type="evidence" value="ECO:0007669"/>
    <property type="project" value="TreeGrafter"/>
</dbReference>
<comment type="caution">
    <text evidence="9">The sequence shown here is derived from an EMBL/GenBank/DDBJ whole genome shotgun (WGS) entry which is preliminary data.</text>
</comment>
<protein>
    <recommendedName>
        <fullName evidence="8">TLC domain-containing protein</fullName>
    </recommendedName>
</protein>
<evidence type="ECO:0000256" key="1">
    <source>
        <dbReference type="ARBA" id="ARBA00004141"/>
    </source>
</evidence>
<evidence type="ECO:0000313" key="9">
    <source>
        <dbReference type="EMBL" id="TPX60726.1"/>
    </source>
</evidence>
<dbReference type="InterPro" id="IPR050846">
    <property type="entry name" value="TLCD"/>
</dbReference>
<feature type="transmembrane region" description="Helical" evidence="7">
    <location>
        <begin position="208"/>
        <end position="229"/>
    </location>
</feature>
<keyword evidence="3 7" id="KW-1133">Transmembrane helix</keyword>
<dbReference type="InterPro" id="IPR006634">
    <property type="entry name" value="TLC-dom"/>
</dbReference>
<evidence type="ECO:0000259" key="8">
    <source>
        <dbReference type="PROSITE" id="PS50922"/>
    </source>
</evidence>
<feature type="region of interest" description="Disordered" evidence="6">
    <location>
        <begin position="336"/>
        <end position="375"/>
    </location>
</feature>
<name>A0A507EAA2_9FUNG</name>
<dbReference type="AlphaFoldDB" id="A0A507EAA2"/>
<accession>A0A507EAA2</accession>
<dbReference type="PROSITE" id="PS50922">
    <property type="entry name" value="TLC"/>
    <property type="match status" value="1"/>
</dbReference>
<evidence type="ECO:0000313" key="10">
    <source>
        <dbReference type="Proteomes" id="UP000318582"/>
    </source>
</evidence>
<feature type="domain" description="TLC" evidence="8">
    <location>
        <begin position="63"/>
        <end position="280"/>
    </location>
</feature>
<keyword evidence="2 5" id="KW-0812">Transmembrane</keyword>
<evidence type="ECO:0000256" key="6">
    <source>
        <dbReference type="SAM" id="MobiDB-lite"/>
    </source>
</evidence>
<dbReference type="GO" id="GO:0055088">
    <property type="term" value="P:lipid homeostasis"/>
    <property type="evidence" value="ECO:0007669"/>
    <property type="project" value="TreeGrafter"/>
</dbReference>
<gene>
    <name evidence="9" type="ORF">PhCBS80983_g01628</name>
</gene>
<feature type="transmembrane region" description="Helical" evidence="7">
    <location>
        <begin position="142"/>
        <end position="162"/>
    </location>
</feature>
<comment type="subcellular location">
    <subcellularLocation>
        <location evidence="1">Membrane</location>
        <topology evidence="1">Multi-pass membrane protein</topology>
    </subcellularLocation>
</comment>
<feature type="compositionally biased region" description="Basic and acidic residues" evidence="6">
    <location>
        <begin position="340"/>
        <end position="361"/>
    </location>
</feature>
<reference evidence="9 10" key="1">
    <citation type="journal article" date="2019" name="Sci. Rep.">
        <title>Comparative genomics of chytrid fungi reveal insights into the obligate biotrophic and pathogenic lifestyle of Synchytrium endobioticum.</title>
        <authorList>
            <person name="van de Vossenberg B.T.L.H."/>
            <person name="Warris S."/>
            <person name="Nguyen H.D.T."/>
            <person name="van Gent-Pelzer M.P.E."/>
            <person name="Joly D.L."/>
            <person name="van de Geest H.C."/>
            <person name="Bonants P.J.M."/>
            <person name="Smith D.S."/>
            <person name="Levesque C.A."/>
            <person name="van der Lee T.A.J."/>
        </authorList>
    </citation>
    <scope>NUCLEOTIDE SEQUENCE [LARGE SCALE GENOMIC DNA]</scope>
    <source>
        <strain evidence="9 10">CBS 809.83</strain>
    </source>
</reference>
<evidence type="ECO:0000256" key="5">
    <source>
        <dbReference type="PROSITE-ProRule" id="PRU00205"/>
    </source>
</evidence>
<evidence type="ECO:0000256" key="3">
    <source>
        <dbReference type="ARBA" id="ARBA00022989"/>
    </source>
</evidence>
<keyword evidence="4 5" id="KW-0472">Membrane</keyword>
<dbReference type="GO" id="GO:0016020">
    <property type="term" value="C:membrane"/>
    <property type="evidence" value="ECO:0007669"/>
    <property type="project" value="UniProtKB-SubCell"/>
</dbReference>
<feature type="transmembrane region" description="Helical" evidence="7">
    <location>
        <begin position="249"/>
        <end position="272"/>
    </location>
</feature>
<keyword evidence="10" id="KW-1185">Reference proteome</keyword>
<feature type="transmembrane region" description="Helical" evidence="7">
    <location>
        <begin position="112"/>
        <end position="130"/>
    </location>
</feature>
<proteinExistence type="predicted"/>
<dbReference type="SMART" id="SM00724">
    <property type="entry name" value="TLC"/>
    <property type="match status" value="1"/>
</dbReference>